<feature type="compositionally biased region" description="Polar residues" evidence="2">
    <location>
        <begin position="1055"/>
        <end position="1070"/>
    </location>
</feature>
<sequence>MEEHDNTYDANDFLSETDIVRSTELTDSKKRELLSQRFARTASNGDVNALERMWGTCQGSKWVDIDYRDDQGSTPLICASCFGHTHIAELLLNNGANVNSQDNSGWTALMWATSSHNEDLVRVLLEHGASSSAKTARGHTAINIASSNLSSGSDSESVSRMSGSPSTNDASLAAGTPSRFDDQTSGLSDSGSFKAAGAGDNDSLVVGSPRSADHSSVGTPARRNNGRSSVSAGQSVLSMLQASSAKSSRQTSADSTDPGNESQSEASAKENRGRSASKSPLANAVITARDGLQTVLGDETEPNSRAESLDEAVIRDSSDLEKRLRSLTMDKSESSDAFTAADNASESDNVDLGSEEHQPFDWDTLQLDQMYVISPATVPQFLHATVKDIRPERWLQNSSIPEYKLIPASMIFLAARFAHHLGTPDFLDSFLAEAIASIIHEVQSHKHDPVSLAFWISNIQTLVYFLKRDSTLVQITSDAQGRMSECMQDAYALLVKAVEFEIEPLIDASLLAYDSMPELFADVKFEAEKSQRLSMFFFGNQADAARKSSDGRPLRRSQTVLNQNQDGRGRRGSLLSGTKQPHSSSGMPATASGSAPAWVSCVEHLKGNGGNLSYKNSIGASPTKRPSSSDTYVSGRSSHDNALPLNGSAGLFSSPSPRTVLYILDCLLDLLEICEIHPFVIWGVMRQMFCYLGGEMFNRVLTTRDFCSRSRAMSIRMNLSHISEWVRTNEKRLVPPPVVKHKQQQQQQEQKQQADSESKVDGSANSVKTPTEATFPSTESLLYKAFFDPLVELLELLQCLTHLPDLAEYFETTAKMQNLNILQQETLVANYRYEMQEKRIDSEVVSYLESIAKEIRDGQRAEREKQSIERSSRRSTASVFTERRTMDGRPSLFSFDLASSGTRGPGGLVRFSAEPAVNAGLASDISAYTERAANSSSREPSLNIPMSRLSSESAGQSPSISSGMISMQPPSGAQGAASTAAGTNSSRSRTGARTARRGLLLPIARSGSTASSRPSARNIFSAGPASAAGATGIGGSSLVSVGSSRLSESLEPISEASSVMSRQRSHTTIDTVDDDSEKGSSSSSRNSIVLSGRLSGEVFGSVAVQPPNTAPVGRGWTKSNASEAEYNRADDLTASLRGPKGKKCLPENMTELLDSTELLPFAVPTSREWLIWWQSQKAGVVTSDGARKQSREWSNETVAYHQNQQNQQNTGQSTSGGSGGTGSLLKVSNANDVKRRSELAPVVPSEFLNALSQIA</sequence>
<evidence type="ECO:0000256" key="1">
    <source>
        <dbReference type="PROSITE-ProRule" id="PRU00023"/>
    </source>
</evidence>
<feature type="region of interest" description="Disordered" evidence="2">
    <location>
        <begin position="1202"/>
        <end position="1229"/>
    </location>
</feature>
<dbReference type="Pfam" id="PF12796">
    <property type="entry name" value="Ank_2"/>
    <property type="match status" value="1"/>
</dbReference>
<feature type="compositionally biased region" description="Polar residues" evidence="2">
    <location>
        <begin position="1006"/>
        <end position="1015"/>
    </location>
</feature>
<feature type="compositionally biased region" description="Polar residues" evidence="2">
    <location>
        <begin position="948"/>
        <end position="969"/>
    </location>
</feature>
<feature type="region of interest" description="Disordered" evidence="2">
    <location>
        <begin position="327"/>
        <end position="355"/>
    </location>
</feature>
<evidence type="ECO:0000256" key="2">
    <source>
        <dbReference type="SAM" id="MobiDB-lite"/>
    </source>
</evidence>
<feature type="region of interest" description="Disordered" evidence="2">
    <location>
        <begin position="146"/>
        <end position="285"/>
    </location>
</feature>
<feature type="compositionally biased region" description="Polar residues" evidence="2">
    <location>
        <begin position="556"/>
        <end position="566"/>
    </location>
</feature>
<organism evidence="4 5">
    <name type="scientific">Coemansia asiatica</name>
    <dbReference type="NCBI Taxonomy" id="1052880"/>
    <lineage>
        <taxon>Eukaryota</taxon>
        <taxon>Fungi</taxon>
        <taxon>Fungi incertae sedis</taxon>
        <taxon>Zoopagomycota</taxon>
        <taxon>Kickxellomycotina</taxon>
        <taxon>Kickxellomycetes</taxon>
        <taxon>Kickxellales</taxon>
        <taxon>Kickxellaceae</taxon>
        <taxon>Coemansia</taxon>
    </lineage>
</organism>
<keyword evidence="5" id="KW-1185">Reference proteome</keyword>
<reference evidence="4" key="1">
    <citation type="submission" date="2022-07" db="EMBL/GenBank/DDBJ databases">
        <title>Phylogenomic reconstructions and comparative analyses of Kickxellomycotina fungi.</title>
        <authorList>
            <person name="Reynolds N.K."/>
            <person name="Stajich J.E."/>
            <person name="Barry K."/>
            <person name="Grigoriev I.V."/>
            <person name="Crous P."/>
            <person name="Smith M.E."/>
        </authorList>
    </citation>
    <scope>NUCLEOTIDE SEQUENCE</scope>
    <source>
        <strain evidence="4">NBRC 105413</strain>
    </source>
</reference>
<dbReference type="SUPFAM" id="SSF48403">
    <property type="entry name" value="Ankyrin repeat"/>
    <property type="match status" value="1"/>
</dbReference>
<dbReference type="InterPro" id="IPR002710">
    <property type="entry name" value="Dilute_dom"/>
</dbReference>
<feature type="repeat" description="ANK" evidence="1">
    <location>
        <begin position="104"/>
        <end position="136"/>
    </location>
</feature>
<feature type="region of interest" description="Disordered" evidence="2">
    <location>
        <begin position="1051"/>
        <end position="1087"/>
    </location>
</feature>
<dbReference type="PANTHER" id="PTHR16027:SF6">
    <property type="entry name" value="DILUTE DOMAIN-CONTAINING PROTEIN"/>
    <property type="match status" value="1"/>
</dbReference>
<feature type="region of interest" description="Disordered" evidence="2">
    <location>
        <begin position="932"/>
        <end position="1017"/>
    </location>
</feature>
<dbReference type="SMART" id="SM00248">
    <property type="entry name" value="ANK"/>
    <property type="match status" value="2"/>
</dbReference>
<feature type="compositionally biased region" description="Low complexity" evidence="2">
    <location>
        <begin position="146"/>
        <end position="164"/>
    </location>
</feature>
<comment type="caution">
    <text evidence="4">The sequence shown here is derived from an EMBL/GenBank/DDBJ whole genome shotgun (WGS) entry which is preliminary data.</text>
</comment>
<dbReference type="PROSITE" id="PS50088">
    <property type="entry name" value="ANK_REPEAT"/>
    <property type="match status" value="2"/>
</dbReference>
<feature type="region of interest" description="Disordered" evidence="2">
    <location>
        <begin position="737"/>
        <end position="772"/>
    </location>
</feature>
<feature type="compositionally biased region" description="Polar residues" evidence="2">
    <location>
        <begin position="616"/>
        <end position="636"/>
    </location>
</feature>
<feature type="compositionally biased region" description="Polar residues" evidence="2">
    <location>
        <begin position="578"/>
        <end position="591"/>
    </location>
</feature>
<feature type="region of interest" description="Disordered" evidence="2">
    <location>
        <begin position="859"/>
        <end position="880"/>
    </location>
</feature>
<feature type="compositionally biased region" description="Polar residues" evidence="2">
    <location>
        <begin position="226"/>
        <end position="266"/>
    </location>
</feature>
<dbReference type="InterPro" id="IPR052072">
    <property type="entry name" value="Vascular_dev_regulator"/>
</dbReference>
<feature type="region of interest" description="Disordered" evidence="2">
    <location>
        <begin position="616"/>
        <end position="639"/>
    </location>
</feature>
<dbReference type="InterPro" id="IPR002110">
    <property type="entry name" value="Ankyrin_rpt"/>
</dbReference>
<proteinExistence type="predicted"/>
<feature type="compositionally biased region" description="Polar residues" evidence="2">
    <location>
        <begin position="763"/>
        <end position="772"/>
    </location>
</feature>
<dbReference type="EMBL" id="JANBOH010000078">
    <property type="protein sequence ID" value="KAJ1646029.1"/>
    <property type="molecule type" value="Genomic_DNA"/>
</dbReference>
<dbReference type="AlphaFoldDB" id="A0A9W7XM53"/>
<feature type="region of interest" description="Disordered" evidence="2">
    <location>
        <begin position="545"/>
        <end position="591"/>
    </location>
</feature>
<dbReference type="GO" id="GO:0051020">
    <property type="term" value="F:GTPase binding"/>
    <property type="evidence" value="ECO:0007669"/>
    <property type="project" value="TreeGrafter"/>
</dbReference>
<evidence type="ECO:0000313" key="5">
    <source>
        <dbReference type="Proteomes" id="UP001145021"/>
    </source>
</evidence>
<dbReference type="Pfam" id="PF01843">
    <property type="entry name" value="DIL"/>
    <property type="match status" value="1"/>
</dbReference>
<feature type="compositionally biased region" description="Low complexity" evidence="2">
    <location>
        <begin position="1202"/>
        <end position="1213"/>
    </location>
</feature>
<feature type="repeat" description="ANK" evidence="1">
    <location>
        <begin position="71"/>
        <end position="103"/>
    </location>
</feature>
<name>A0A9W7XM53_9FUNG</name>
<evidence type="ECO:0000259" key="3">
    <source>
        <dbReference type="PROSITE" id="PS51126"/>
    </source>
</evidence>
<dbReference type="Proteomes" id="UP001145021">
    <property type="component" value="Unassembled WGS sequence"/>
</dbReference>
<feature type="compositionally biased region" description="Basic and acidic residues" evidence="2">
    <location>
        <begin position="859"/>
        <end position="872"/>
    </location>
</feature>
<accession>A0A9W7XM53</accession>
<evidence type="ECO:0000313" key="4">
    <source>
        <dbReference type="EMBL" id="KAJ1646029.1"/>
    </source>
</evidence>
<dbReference type="PROSITE" id="PS51126">
    <property type="entry name" value="DILUTE"/>
    <property type="match status" value="1"/>
</dbReference>
<feature type="compositionally biased region" description="Low complexity" evidence="2">
    <location>
        <begin position="971"/>
        <end position="1001"/>
    </location>
</feature>
<dbReference type="InterPro" id="IPR036770">
    <property type="entry name" value="Ankyrin_rpt-contain_sf"/>
</dbReference>
<feature type="compositionally biased region" description="Basic and acidic residues" evidence="2">
    <location>
        <begin position="302"/>
        <end position="313"/>
    </location>
</feature>
<dbReference type="Gene3D" id="1.25.40.20">
    <property type="entry name" value="Ankyrin repeat-containing domain"/>
    <property type="match status" value="1"/>
</dbReference>
<protein>
    <recommendedName>
        <fullName evidence="3">Dilute domain-containing protein</fullName>
    </recommendedName>
</protein>
<feature type="region of interest" description="Disordered" evidence="2">
    <location>
        <begin position="294"/>
        <end position="313"/>
    </location>
</feature>
<dbReference type="PROSITE" id="PS50297">
    <property type="entry name" value="ANK_REP_REGION"/>
    <property type="match status" value="2"/>
</dbReference>
<gene>
    <name evidence="4" type="ORF">LPJ64_002452</name>
</gene>
<dbReference type="PANTHER" id="PTHR16027">
    <property type="entry name" value="DILUTE DOMAIN-CONTAINING PROTEIN YPR089W"/>
    <property type="match status" value="1"/>
</dbReference>
<dbReference type="SMART" id="SM01132">
    <property type="entry name" value="DIL"/>
    <property type="match status" value="1"/>
</dbReference>
<keyword evidence="1" id="KW-0040">ANK repeat</keyword>
<feature type="domain" description="Dilute" evidence="3">
    <location>
        <begin position="436"/>
        <end position="854"/>
    </location>
</feature>